<evidence type="ECO:0000256" key="1">
    <source>
        <dbReference type="SAM" id="MobiDB-lite"/>
    </source>
</evidence>
<proteinExistence type="predicted"/>
<dbReference type="AlphaFoldDB" id="A7NIE6"/>
<dbReference type="RefSeq" id="WP_012119676.1">
    <property type="nucleotide sequence ID" value="NC_009767.1"/>
</dbReference>
<organism evidence="3 4">
    <name type="scientific">Roseiflexus castenholzii (strain DSM 13941 / HLO8)</name>
    <dbReference type="NCBI Taxonomy" id="383372"/>
    <lineage>
        <taxon>Bacteria</taxon>
        <taxon>Bacillati</taxon>
        <taxon>Chloroflexota</taxon>
        <taxon>Chloroflexia</taxon>
        <taxon>Chloroflexales</taxon>
        <taxon>Roseiflexineae</taxon>
        <taxon>Roseiflexaceae</taxon>
        <taxon>Roseiflexus</taxon>
    </lineage>
</organism>
<accession>A7NIE6</accession>
<feature type="transmembrane region" description="Helical" evidence="2">
    <location>
        <begin position="34"/>
        <end position="54"/>
    </location>
</feature>
<evidence type="ECO:0000313" key="4">
    <source>
        <dbReference type="Proteomes" id="UP000000263"/>
    </source>
</evidence>
<dbReference type="KEGG" id="rca:Rcas_1149"/>
<keyword evidence="4" id="KW-1185">Reference proteome</keyword>
<reference evidence="3 4" key="1">
    <citation type="submission" date="2007-08" db="EMBL/GenBank/DDBJ databases">
        <title>Complete sequence of Roseiflexus castenholzii DSM 13941.</title>
        <authorList>
            <consortium name="US DOE Joint Genome Institute"/>
            <person name="Copeland A."/>
            <person name="Lucas S."/>
            <person name="Lapidus A."/>
            <person name="Barry K."/>
            <person name="Glavina del Rio T."/>
            <person name="Dalin E."/>
            <person name="Tice H."/>
            <person name="Pitluck S."/>
            <person name="Thompson L.S."/>
            <person name="Brettin T."/>
            <person name="Bruce D."/>
            <person name="Detter J.C."/>
            <person name="Han C."/>
            <person name="Tapia R."/>
            <person name="Schmutz J."/>
            <person name="Larimer F."/>
            <person name="Land M."/>
            <person name="Hauser L."/>
            <person name="Kyrpides N."/>
            <person name="Mikhailova N."/>
            <person name="Bryant D.A."/>
            <person name="Hanada S."/>
            <person name="Tsukatani Y."/>
            <person name="Richardson P."/>
        </authorList>
    </citation>
    <scope>NUCLEOTIDE SEQUENCE [LARGE SCALE GENOMIC DNA]</scope>
    <source>
        <strain evidence="4">DSM 13941 / HLO8</strain>
    </source>
</reference>
<evidence type="ECO:0000313" key="3">
    <source>
        <dbReference type="EMBL" id="ABU57246.1"/>
    </source>
</evidence>
<dbReference type="HOGENOM" id="CLU_2540459_0_0_0"/>
<protein>
    <submittedName>
        <fullName evidence="3">Uncharacterized protein</fullName>
    </submittedName>
</protein>
<feature type="compositionally biased region" description="Low complexity" evidence="1">
    <location>
        <begin position="73"/>
        <end position="83"/>
    </location>
</feature>
<feature type="region of interest" description="Disordered" evidence="1">
    <location>
        <begin position="58"/>
        <end position="83"/>
    </location>
</feature>
<name>A7NIE6_ROSCS</name>
<sequence length="83" mass="8856">MKTFDRIWTALAIALMILPFAALGYELAKSESLLTIAVFACMGVLLFGTLILGLRAKPKSPGDTQDAEEAESSKAPASVATRR</sequence>
<keyword evidence="2" id="KW-1133">Transmembrane helix</keyword>
<keyword evidence="2" id="KW-0812">Transmembrane</keyword>
<evidence type="ECO:0000256" key="2">
    <source>
        <dbReference type="SAM" id="Phobius"/>
    </source>
</evidence>
<dbReference type="EMBL" id="CP000804">
    <property type="protein sequence ID" value="ABU57246.1"/>
    <property type="molecule type" value="Genomic_DNA"/>
</dbReference>
<dbReference type="Proteomes" id="UP000000263">
    <property type="component" value="Chromosome"/>
</dbReference>
<keyword evidence="2" id="KW-0472">Membrane</keyword>
<gene>
    <name evidence="3" type="ordered locus">Rcas_1149</name>
</gene>
<dbReference type="OrthoDB" id="9916653at2"/>